<reference evidence="5 6" key="1">
    <citation type="submission" date="2019-04" db="EMBL/GenBank/DDBJ databases">
        <title>Azoarcus rhizosphaerae sp. nov. isolated from rhizosphere of Ficus religiosa.</title>
        <authorList>
            <person name="Lin S.-Y."/>
            <person name="Hameed A."/>
            <person name="Hsu Y.-H."/>
            <person name="Young C.-C."/>
        </authorList>
    </citation>
    <scope>NUCLEOTIDE SEQUENCE [LARGE SCALE GENOMIC DNA]</scope>
    <source>
        <strain evidence="5 6">CC-YHH848</strain>
    </source>
</reference>
<evidence type="ECO:0000259" key="4">
    <source>
        <dbReference type="PROSITE" id="PS01124"/>
    </source>
</evidence>
<dbReference type="InterPro" id="IPR018060">
    <property type="entry name" value="HTH_AraC"/>
</dbReference>
<feature type="domain" description="HTH araC/xylS-type" evidence="4">
    <location>
        <begin position="229"/>
        <end position="326"/>
    </location>
</feature>
<evidence type="ECO:0000256" key="3">
    <source>
        <dbReference type="ARBA" id="ARBA00023163"/>
    </source>
</evidence>
<evidence type="ECO:0000313" key="6">
    <source>
        <dbReference type="Proteomes" id="UP000307956"/>
    </source>
</evidence>
<dbReference type="PANTHER" id="PTHR47894">
    <property type="entry name" value="HTH-TYPE TRANSCRIPTIONAL REGULATOR GADX"/>
    <property type="match status" value="1"/>
</dbReference>
<keyword evidence="6" id="KW-1185">Reference proteome</keyword>
<dbReference type="PROSITE" id="PS01124">
    <property type="entry name" value="HTH_ARAC_FAMILY_2"/>
    <property type="match status" value="1"/>
</dbReference>
<dbReference type="InterPro" id="IPR009057">
    <property type="entry name" value="Homeodomain-like_sf"/>
</dbReference>
<dbReference type="Gene3D" id="1.10.10.60">
    <property type="entry name" value="Homeodomain-like"/>
    <property type="match status" value="1"/>
</dbReference>
<dbReference type="RefSeq" id="WP_136386769.1">
    <property type="nucleotide sequence ID" value="NZ_SSOD01000021.1"/>
</dbReference>
<dbReference type="SUPFAM" id="SSF46689">
    <property type="entry name" value="Homeodomain-like"/>
    <property type="match status" value="1"/>
</dbReference>
<evidence type="ECO:0000256" key="1">
    <source>
        <dbReference type="ARBA" id="ARBA00023015"/>
    </source>
</evidence>
<dbReference type="AlphaFoldDB" id="A0A4S4ABG9"/>
<accession>A0A4S4ABG9</accession>
<dbReference type="Pfam" id="PF12833">
    <property type="entry name" value="HTH_18"/>
    <property type="match status" value="1"/>
</dbReference>
<sequence length="332" mass="36939">MGFVTGMLAGVLRQEHDPAPLLRAAGVDLADSAIRIPVERYAELYNRVTAALDDEGFGLFERPVAPGFFEFLCRSMLGAPTLGEALGRAARFLRLALPDLALHIERGDLVATLTLRETHSLSARPDDPGRVFAFEWLLRLLHGVACWFAGRGLALDAVDFPYPRPAHADDYTLVYTAHSRFGTDELAARLQANLLDLPLRRDEAALERFLDGAPGRITMLYRRDREMVTRVRDALRAALPENLSVQEVAARLHLSERTLARRLEEEGSGFRAIKEAMRRDIAIARLTKTAQPVGELAADLGYADPSAFYRAFVGWTGLSPEQYRNRLPGPRH</sequence>
<dbReference type="EMBL" id="SSOD01000021">
    <property type="protein sequence ID" value="THF56262.1"/>
    <property type="molecule type" value="Genomic_DNA"/>
</dbReference>
<dbReference type="GO" id="GO:0000976">
    <property type="term" value="F:transcription cis-regulatory region binding"/>
    <property type="evidence" value="ECO:0007669"/>
    <property type="project" value="TreeGrafter"/>
</dbReference>
<evidence type="ECO:0000313" key="5">
    <source>
        <dbReference type="EMBL" id="THF56262.1"/>
    </source>
</evidence>
<name>A0A4S4ABG9_9RHOO</name>
<dbReference type="PANTHER" id="PTHR47894:SF1">
    <property type="entry name" value="HTH-TYPE TRANSCRIPTIONAL REGULATOR VQSM"/>
    <property type="match status" value="1"/>
</dbReference>
<keyword evidence="1" id="KW-0805">Transcription regulation</keyword>
<comment type="caution">
    <text evidence="5">The sequence shown here is derived from an EMBL/GenBank/DDBJ whole genome shotgun (WGS) entry which is preliminary data.</text>
</comment>
<keyword evidence="3" id="KW-0804">Transcription</keyword>
<dbReference type="GO" id="GO:0005829">
    <property type="term" value="C:cytosol"/>
    <property type="evidence" value="ECO:0007669"/>
    <property type="project" value="TreeGrafter"/>
</dbReference>
<proteinExistence type="predicted"/>
<keyword evidence="2" id="KW-0238">DNA-binding</keyword>
<dbReference type="GO" id="GO:0003700">
    <property type="term" value="F:DNA-binding transcription factor activity"/>
    <property type="evidence" value="ECO:0007669"/>
    <property type="project" value="InterPro"/>
</dbReference>
<gene>
    <name evidence="5" type="ORF">E6O51_19815</name>
</gene>
<evidence type="ECO:0000256" key="2">
    <source>
        <dbReference type="ARBA" id="ARBA00023125"/>
    </source>
</evidence>
<protein>
    <submittedName>
        <fullName evidence="5">AraC family transcriptional regulator</fullName>
    </submittedName>
</protein>
<dbReference type="InterPro" id="IPR032687">
    <property type="entry name" value="AraC-type_N"/>
</dbReference>
<dbReference type="OrthoDB" id="6506763at2"/>
<dbReference type="Pfam" id="PF12625">
    <property type="entry name" value="Arabinose_bd"/>
    <property type="match status" value="1"/>
</dbReference>
<dbReference type="SMART" id="SM00342">
    <property type="entry name" value="HTH_ARAC"/>
    <property type="match status" value="1"/>
</dbReference>
<dbReference type="Proteomes" id="UP000307956">
    <property type="component" value="Unassembled WGS sequence"/>
</dbReference>
<organism evidence="5 6">
    <name type="scientific">Pseudothauera rhizosphaerae</name>
    <dbReference type="NCBI Taxonomy" id="2565932"/>
    <lineage>
        <taxon>Bacteria</taxon>
        <taxon>Pseudomonadati</taxon>
        <taxon>Pseudomonadota</taxon>
        <taxon>Betaproteobacteria</taxon>
        <taxon>Rhodocyclales</taxon>
        <taxon>Zoogloeaceae</taxon>
        <taxon>Pseudothauera</taxon>
    </lineage>
</organism>